<dbReference type="Pfam" id="PF02518">
    <property type="entry name" value="HATPase_c"/>
    <property type="match status" value="1"/>
</dbReference>
<dbReference type="Gene3D" id="3.30.450.40">
    <property type="match status" value="1"/>
</dbReference>
<keyword evidence="10" id="KW-0157">Chromophore</keyword>
<dbReference type="InterPro" id="IPR016132">
    <property type="entry name" value="Phyto_chromo_attachment"/>
</dbReference>
<dbReference type="SUPFAM" id="SSF55781">
    <property type="entry name" value="GAF domain-like"/>
    <property type="match status" value="2"/>
</dbReference>
<dbReference type="InterPro" id="IPR043150">
    <property type="entry name" value="Phytochrome_PHY_sf"/>
</dbReference>
<evidence type="ECO:0000256" key="9">
    <source>
        <dbReference type="ARBA" id="ARBA00022777"/>
    </source>
</evidence>
<keyword evidence="6" id="KW-0597">Phosphoprotein</keyword>
<comment type="subcellular location">
    <subcellularLocation>
        <location evidence="2">Cell membrane</location>
    </subcellularLocation>
</comment>
<dbReference type="SUPFAM" id="SSF55874">
    <property type="entry name" value="ATPase domain of HSP90 chaperone/DNA topoisomerase II/histidine kinase"/>
    <property type="match status" value="1"/>
</dbReference>
<comment type="similarity">
    <text evidence="3">In the N-terminal section; belongs to the phytochrome family.</text>
</comment>
<evidence type="ECO:0000256" key="3">
    <source>
        <dbReference type="ARBA" id="ARBA00006402"/>
    </source>
</evidence>
<dbReference type="Gene3D" id="3.30.450.270">
    <property type="match status" value="1"/>
</dbReference>
<comment type="caution">
    <text evidence="16">The sequence shown here is derived from an EMBL/GenBank/DDBJ whole genome shotgun (WGS) entry which is preliminary data.</text>
</comment>
<sequence length="776" mass="83274">MDSWLSERARSAEAAVPGGFDLTQCVREPIHLLGGIQSYGTLLAVDAASGLVETAARNTGAILGVAAEDLVGGPVTRVLPARDWAECLEATDGDAEDGTAALPVTAGVPGTQRPFDLSVHRRGRLVVLEFEPHVAAAFGFTGLHRGLRAALTRLRSATTVADCCARAVREVRALTGFDRVVAYRFDGTDGPGEVIAEDVREGWEPWLGLWFPATDVPPQARRLYRENWIRVIADVDDESVGLHPPVRPSTGEPLDLSQSVLRTVSGFHLEYLRNIAVRSSMSVSVLREGELWGLIACHGAAPARLSPEVRAECELFGAAFSLQLAAIEEKERAAALLAASERIAAVAALLHGGLEVSLPEHEAAVRDVLDADGLLLVRDGRVGGWGLPAPAALVEALRRRARGLTPGSLWCTDRLSETAPAELGLRYTGSGRLPAGVLMVPLSAAGEFLAWTRAERPMPRRWAADPATPVRVGPHGERLTPRGSSAVVRSVLRDRSLPWTSGDRAAALELWRILTGLVLRHADALAALNEQLRLTNLDLDSFAHAAAHDLKEPLRGISNAATFAIEDAAGKLDEPTLRRLRTTQRLAGRMDELLNSLLDYARLGRSGLRIGEVSLDEVVEAALEVAGPRLAEERVAVVRGPLPTVRADRDRLYEVLVNLLVNAAKYAGDHDHRRVEITVESAVPPGEAREQRVIVVRDNGIGIAPELQGQVFDLFRRLHGPAEHGGGTGVGLAVVRRIVERHGGRLWLDSTPGEGTAFRFTLQAAGDGGPEEAGGR</sequence>
<evidence type="ECO:0000256" key="6">
    <source>
        <dbReference type="ARBA" id="ARBA00022553"/>
    </source>
</evidence>
<evidence type="ECO:0000256" key="11">
    <source>
        <dbReference type="ARBA" id="ARBA00023012"/>
    </source>
</evidence>
<dbReference type="InterPro" id="IPR036890">
    <property type="entry name" value="HATPase_C_sf"/>
</dbReference>
<dbReference type="Gene3D" id="3.30.450.20">
    <property type="entry name" value="PAS domain"/>
    <property type="match status" value="1"/>
</dbReference>
<evidence type="ECO:0000256" key="1">
    <source>
        <dbReference type="ARBA" id="ARBA00000085"/>
    </source>
</evidence>
<dbReference type="SMART" id="SM00388">
    <property type="entry name" value="HisKA"/>
    <property type="match status" value="1"/>
</dbReference>
<dbReference type="SMART" id="SM00387">
    <property type="entry name" value="HATPase_c"/>
    <property type="match status" value="1"/>
</dbReference>
<dbReference type="Pfam" id="PF01590">
    <property type="entry name" value="GAF"/>
    <property type="match status" value="1"/>
</dbReference>
<dbReference type="Gene3D" id="3.30.565.10">
    <property type="entry name" value="Histidine kinase-like ATPase, C-terminal domain"/>
    <property type="match status" value="1"/>
</dbReference>
<keyword evidence="16" id="KW-0067">ATP-binding</keyword>
<dbReference type="PRINTS" id="PR00344">
    <property type="entry name" value="BCTRLSENSOR"/>
</dbReference>
<dbReference type="RefSeq" id="WP_276111003.1">
    <property type="nucleotide sequence ID" value="NZ_JARJBB010000013.1"/>
</dbReference>
<dbReference type="PROSITE" id="PS50109">
    <property type="entry name" value="HIS_KIN"/>
    <property type="match status" value="1"/>
</dbReference>
<dbReference type="InterPro" id="IPR013654">
    <property type="entry name" value="PAS_2"/>
</dbReference>
<dbReference type="InterPro" id="IPR003018">
    <property type="entry name" value="GAF"/>
</dbReference>
<keyword evidence="16" id="KW-0547">Nucleotide-binding</keyword>
<evidence type="ECO:0000313" key="17">
    <source>
        <dbReference type="Proteomes" id="UP001221150"/>
    </source>
</evidence>
<evidence type="ECO:0000259" key="15">
    <source>
        <dbReference type="PROSITE" id="PS50109"/>
    </source>
</evidence>
<dbReference type="InterPro" id="IPR029016">
    <property type="entry name" value="GAF-like_dom_sf"/>
</dbReference>
<dbReference type="InterPro" id="IPR004358">
    <property type="entry name" value="Sig_transdc_His_kin-like_C"/>
</dbReference>
<dbReference type="Pfam" id="PF00360">
    <property type="entry name" value="PHY"/>
    <property type="match status" value="1"/>
</dbReference>
<reference evidence="16 17" key="1">
    <citation type="submission" date="2023-03" db="EMBL/GenBank/DDBJ databases">
        <title>Draft genome sequence of Streptomyces sp. K1PA1 isolated from peat swamp forest in Thailand.</title>
        <authorList>
            <person name="Klaysubun C."/>
            <person name="Duangmal K."/>
        </authorList>
    </citation>
    <scope>NUCLEOTIDE SEQUENCE [LARGE SCALE GENOMIC DNA]</scope>
    <source>
        <strain evidence="16 17">K1PA1</strain>
    </source>
</reference>
<keyword evidence="17" id="KW-1185">Reference proteome</keyword>
<evidence type="ECO:0000256" key="2">
    <source>
        <dbReference type="ARBA" id="ARBA00004236"/>
    </source>
</evidence>
<dbReference type="Proteomes" id="UP001221150">
    <property type="component" value="Unassembled WGS sequence"/>
</dbReference>
<name>A0ABT6AAH0_9ACTN</name>
<evidence type="ECO:0000256" key="7">
    <source>
        <dbReference type="ARBA" id="ARBA00022606"/>
    </source>
</evidence>
<dbReference type="InterPro" id="IPR013515">
    <property type="entry name" value="Phytochrome_cen-reg"/>
</dbReference>
<dbReference type="EC" id="2.7.13.3" evidence="4"/>
<keyword evidence="12" id="KW-0675">Receptor</keyword>
<dbReference type="SUPFAM" id="SSF47384">
    <property type="entry name" value="Homodimeric domain of signal transducing histidine kinase"/>
    <property type="match status" value="1"/>
</dbReference>
<evidence type="ECO:0000256" key="10">
    <source>
        <dbReference type="ARBA" id="ARBA00022991"/>
    </source>
</evidence>
<proteinExistence type="inferred from homology"/>
<gene>
    <name evidence="16" type="ORF">P3H78_22975</name>
</gene>
<dbReference type="CDD" id="cd00082">
    <property type="entry name" value="HisKA"/>
    <property type="match status" value="1"/>
</dbReference>
<keyword evidence="9" id="KW-0418">Kinase</keyword>
<dbReference type="InterPro" id="IPR003661">
    <property type="entry name" value="HisK_dim/P_dom"/>
</dbReference>
<dbReference type="PANTHER" id="PTHR42878:SF15">
    <property type="entry name" value="BACTERIOPHYTOCHROME"/>
    <property type="match status" value="1"/>
</dbReference>
<accession>A0ABT6AAH0</accession>
<evidence type="ECO:0000256" key="13">
    <source>
        <dbReference type="ARBA" id="ARBA00039401"/>
    </source>
</evidence>
<comment type="catalytic activity">
    <reaction evidence="1">
        <text>ATP + protein L-histidine = ADP + protein N-phospho-L-histidine.</text>
        <dbReference type="EC" id="2.7.13.3"/>
    </reaction>
</comment>
<protein>
    <recommendedName>
        <fullName evidence="13">Sensor-like histidine kinase SenX3</fullName>
        <ecNumber evidence="4">2.7.13.3</ecNumber>
    </recommendedName>
</protein>
<evidence type="ECO:0000313" key="16">
    <source>
        <dbReference type="EMBL" id="MDF3301432.1"/>
    </source>
</evidence>
<dbReference type="SMART" id="SM00065">
    <property type="entry name" value="GAF"/>
    <property type="match status" value="1"/>
</dbReference>
<keyword evidence="7" id="KW-0716">Sensory transduction</keyword>
<dbReference type="GO" id="GO:0005524">
    <property type="term" value="F:ATP binding"/>
    <property type="evidence" value="ECO:0007669"/>
    <property type="project" value="UniProtKB-KW"/>
</dbReference>
<dbReference type="InterPro" id="IPR005467">
    <property type="entry name" value="His_kinase_dom"/>
</dbReference>
<keyword evidence="5" id="KW-0600">Photoreceptor protein</keyword>
<evidence type="ECO:0000256" key="5">
    <source>
        <dbReference type="ARBA" id="ARBA00022543"/>
    </source>
</evidence>
<dbReference type="InterPro" id="IPR003594">
    <property type="entry name" value="HATPase_dom"/>
</dbReference>
<dbReference type="EMBL" id="JARJBB010000013">
    <property type="protein sequence ID" value="MDF3301432.1"/>
    <property type="molecule type" value="Genomic_DNA"/>
</dbReference>
<dbReference type="Gene3D" id="1.10.287.130">
    <property type="match status" value="1"/>
</dbReference>
<feature type="domain" description="Histidine kinase" evidence="15">
    <location>
        <begin position="545"/>
        <end position="766"/>
    </location>
</feature>
<dbReference type="SUPFAM" id="SSF55785">
    <property type="entry name" value="PYP-like sensor domain (PAS domain)"/>
    <property type="match status" value="1"/>
</dbReference>
<dbReference type="InterPro" id="IPR035965">
    <property type="entry name" value="PAS-like_dom_sf"/>
</dbReference>
<dbReference type="Pfam" id="PF00512">
    <property type="entry name" value="HisKA"/>
    <property type="match status" value="1"/>
</dbReference>
<evidence type="ECO:0000256" key="4">
    <source>
        <dbReference type="ARBA" id="ARBA00012438"/>
    </source>
</evidence>
<dbReference type="PROSITE" id="PS50046">
    <property type="entry name" value="PHYTOCHROME_2"/>
    <property type="match status" value="1"/>
</dbReference>
<feature type="domain" description="Phytochrome chromophore attachment site" evidence="14">
    <location>
        <begin position="159"/>
        <end position="318"/>
    </location>
</feature>
<keyword evidence="11" id="KW-0902">Two-component regulatory system</keyword>
<dbReference type="PANTHER" id="PTHR42878">
    <property type="entry name" value="TWO-COMPONENT HISTIDINE KINASE"/>
    <property type="match status" value="1"/>
</dbReference>
<organism evidence="16 17">
    <name type="scientific">Streptomyces tropicalis</name>
    <dbReference type="NCBI Taxonomy" id="3034234"/>
    <lineage>
        <taxon>Bacteria</taxon>
        <taxon>Bacillati</taxon>
        <taxon>Actinomycetota</taxon>
        <taxon>Actinomycetes</taxon>
        <taxon>Kitasatosporales</taxon>
        <taxon>Streptomycetaceae</taxon>
        <taxon>Streptomyces</taxon>
    </lineage>
</organism>
<dbReference type="Pfam" id="PF08446">
    <property type="entry name" value="PAS_2"/>
    <property type="match status" value="1"/>
</dbReference>
<evidence type="ECO:0000259" key="14">
    <source>
        <dbReference type="PROSITE" id="PS50046"/>
    </source>
</evidence>
<dbReference type="InterPro" id="IPR036097">
    <property type="entry name" value="HisK_dim/P_sf"/>
</dbReference>
<dbReference type="InterPro" id="IPR050351">
    <property type="entry name" value="BphY/WalK/GraS-like"/>
</dbReference>
<keyword evidence="8" id="KW-0808">Transferase</keyword>
<evidence type="ECO:0000256" key="12">
    <source>
        <dbReference type="ARBA" id="ARBA00023170"/>
    </source>
</evidence>
<evidence type="ECO:0000256" key="8">
    <source>
        <dbReference type="ARBA" id="ARBA00022679"/>
    </source>
</evidence>